<dbReference type="AlphaFoldDB" id="A0A935PWN4"/>
<dbReference type="NCBIfam" id="NF047752">
    <property type="entry name" value="MntA_antitoxin"/>
    <property type="match status" value="1"/>
</dbReference>
<dbReference type="CDD" id="cd05403">
    <property type="entry name" value="NT_KNTase_like"/>
    <property type="match status" value="1"/>
</dbReference>
<evidence type="ECO:0000313" key="3">
    <source>
        <dbReference type="Proteomes" id="UP000697998"/>
    </source>
</evidence>
<dbReference type="PANTHER" id="PTHR43852:SF3">
    <property type="entry name" value="NUCLEOTIDYLTRANSFERASE"/>
    <property type="match status" value="1"/>
</dbReference>
<organism evidence="2 3">
    <name type="scientific">Candidatus Accumulibacter proximus</name>
    <dbReference type="NCBI Taxonomy" id="2954385"/>
    <lineage>
        <taxon>Bacteria</taxon>
        <taxon>Pseudomonadati</taxon>
        <taxon>Pseudomonadota</taxon>
        <taxon>Betaproteobacteria</taxon>
        <taxon>Candidatus Accumulibacter</taxon>
    </lineage>
</organism>
<evidence type="ECO:0000313" key="2">
    <source>
        <dbReference type="EMBL" id="MBK7674714.1"/>
    </source>
</evidence>
<name>A0A935PWN4_9PROT</name>
<gene>
    <name evidence="2" type="ORF">IPJ27_08060</name>
</gene>
<dbReference type="PANTHER" id="PTHR43852">
    <property type="entry name" value="NUCLEOTIDYLTRANSFERASE"/>
    <property type="match status" value="1"/>
</dbReference>
<dbReference type="InterPro" id="IPR052930">
    <property type="entry name" value="TA_antitoxin_MntA"/>
</dbReference>
<dbReference type="SUPFAM" id="SSF81301">
    <property type="entry name" value="Nucleotidyltransferase"/>
    <property type="match status" value="1"/>
</dbReference>
<comment type="caution">
    <text evidence="2">The sequence shown here is derived from an EMBL/GenBank/DDBJ whole genome shotgun (WGS) entry which is preliminary data.</text>
</comment>
<accession>A0A935PWN4</accession>
<dbReference type="Gene3D" id="3.30.460.10">
    <property type="entry name" value="Beta Polymerase, domain 2"/>
    <property type="match status" value="1"/>
</dbReference>
<dbReference type="InterPro" id="IPR041633">
    <property type="entry name" value="Polbeta"/>
</dbReference>
<dbReference type="Pfam" id="PF18765">
    <property type="entry name" value="Polbeta"/>
    <property type="match status" value="1"/>
</dbReference>
<dbReference type="EMBL" id="JADJMH010000005">
    <property type="protein sequence ID" value="MBK7674714.1"/>
    <property type="molecule type" value="Genomic_DNA"/>
</dbReference>
<sequence>MASPSSEDLSKALADTPGLALAVLIGSRAQQTARQDSDWDIAVSWKPMADAFLRLGRHESLRHRLAQCLQLVDDKVDLIDLAVARLAMKALVVEEGKVLHINDELAWVYFQTTTWRELEDYYWDRAHAACATGLSTTT</sequence>
<dbReference type="InterPro" id="IPR043519">
    <property type="entry name" value="NT_sf"/>
</dbReference>
<feature type="domain" description="Polymerase beta nucleotidyltransferase" evidence="1">
    <location>
        <begin position="7"/>
        <end position="104"/>
    </location>
</feature>
<protein>
    <submittedName>
        <fullName evidence="2">Nucleotidyltransferase domain-containing protein</fullName>
    </submittedName>
</protein>
<proteinExistence type="predicted"/>
<reference evidence="2 3" key="1">
    <citation type="submission" date="2020-10" db="EMBL/GenBank/DDBJ databases">
        <title>Connecting structure to function with the recovery of over 1000 high-quality activated sludge metagenome-assembled genomes encoding full-length rRNA genes using long-read sequencing.</title>
        <authorList>
            <person name="Singleton C.M."/>
            <person name="Petriglieri F."/>
            <person name="Kristensen J.M."/>
            <person name="Kirkegaard R.H."/>
            <person name="Michaelsen T.Y."/>
            <person name="Andersen M.H."/>
            <person name="Karst S.M."/>
            <person name="Dueholm M.S."/>
            <person name="Nielsen P.H."/>
            <person name="Albertsen M."/>
        </authorList>
    </citation>
    <scope>NUCLEOTIDE SEQUENCE [LARGE SCALE GENOMIC DNA]</scope>
    <source>
        <strain evidence="2">EsbW_18-Q3-R4-48_BATAC.285</strain>
    </source>
</reference>
<evidence type="ECO:0000259" key="1">
    <source>
        <dbReference type="Pfam" id="PF18765"/>
    </source>
</evidence>
<dbReference type="Proteomes" id="UP000697998">
    <property type="component" value="Unassembled WGS sequence"/>
</dbReference>